<dbReference type="Gene3D" id="3.60.20.10">
    <property type="entry name" value="Glutamine Phosphoribosylpyrophosphate, subunit 1, domain 1"/>
    <property type="match status" value="1"/>
</dbReference>
<evidence type="ECO:0000256" key="5">
    <source>
        <dbReference type="ARBA" id="ARBA00022679"/>
    </source>
</evidence>
<evidence type="ECO:0000256" key="2">
    <source>
        <dbReference type="ARBA" id="ARBA00012916"/>
    </source>
</evidence>
<comment type="caution">
    <text evidence="10">The sequence shown here is derived from an EMBL/GenBank/DDBJ whole genome shotgun (WGS) entry which is preliminary data.</text>
</comment>
<reference evidence="10 11" key="1">
    <citation type="journal article" date="2016" name="Nat. Commun.">
        <title>Thousands of microbial genomes shed light on interconnected biogeochemical processes in an aquifer system.</title>
        <authorList>
            <person name="Anantharaman K."/>
            <person name="Brown C.T."/>
            <person name="Hug L.A."/>
            <person name="Sharon I."/>
            <person name="Castelle C.J."/>
            <person name="Probst A.J."/>
            <person name="Thomas B.C."/>
            <person name="Singh A."/>
            <person name="Wilkins M.J."/>
            <person name="Karaoz U."/>
            <person name="Brodie E.L."/>
            <person name="Williams K.H."/>
            <person name="Hubbard S.S."/>
            <person name="Banfield J.F."/>
        </authorList>
    </citation>
    <scope>NUCLEOTIDE SEQUENCE [LARGE SCALE GENOMIC DNA]</scope>
</reference>
<dbReference type="NCBIfam" id="TIGR01135">
    <property type="entry name" value="glmS"/>
    <property type="match status" value="1"/>
</dbReference>
<comment type="catalytic activity">
    <reaction evidence="1">
        <text>D-fructose 6-phosphate + L-glutamine = D-glucosamine 6-phosphate + L-glutamate</text>
        <dbReference type="Rhea" id="RHEA:13237"/>
        <dbReference type="ChEBI" id="CHEBI:29985"/>
        <dbReference type="ChEBI" id="CHEBI:58359"/>
        <dbReference type="ChEBI" id="CHEBI:58725"/>
        <dbReference type="ChEBI" id="CHEBI:61527"/>
        <dbReference type="EC" id="2.6.1.16"/>
    </reaction>
</comment>
<dbReference type="InterPro" id="IPR047084">
    <property type="entry name" value="GFAT_N"/>
</dbReference>
<dbReference type="CDD" id="cd05009">
    <property type="entry name" value="SIS_GlmS_GlmD_2"/>
    <property type="match status" value="1"/>
</dbReference>
<dbReference type="InterPro" id="IPR035490">
    <property type="entry name" value="GlmS/FrlB_SIS"/>
</dbReference>
<dbReference type="FunFam" id="3.60.20.10:FF:000006">
    <property type="entry name" value="Glutamine--fructose-6-phosphate aminotransferase [isomerizing]"/>
    <property type="match status" value="1"/>
</dbReference>
<organism evidence="10 11">
    <name type="scientific">Candidatus Lambdaproteobacteria bacterium RIFOXYD2_FULL_56_26</name>
    <dbReference type="NCBI Taxonomy" id="1817773"/>
    <lineage>
        <taxon>Bacteria</taxon>
        <taxon>Pseudomonadati</taxon>
        <taxon>Pseudomonadota</taxon>
        <taxon>Candidatus Lambdaproteobacteria</taxon>
    </lineage>
</organism>
<sequence>MCGISAIASHRPVAGSLLQCLKNLEYRGYDSCGMAIFDQGKIELRKNVGHVAKVDEVEQFHEMQGQIGIAHTRWATHGGVTQANSHPHASNDGTFVVVHNGIFSNYQALRNELKSKGFVFHSDTDTEVLANLLQDLYVGIGDVEKTFVAAVKRLEGSYAVAVLTPYLPNQILGAKKDSPLVLGLGDGENYLTSDINAYISQTRDTVLLGDLEYVIVSKENYQVKSLVTGETLHKEVIQVQWDKETAKMGGYSHFMLKEIFDQPQTVNNALAIDDTQIQAVAERFLSKTHNFACGVGTTFYVAMVTSYLFKRYAGLYVPAVSSDEFPTLLPLSADQHTLFFSQSGETYDTRMAVRAAQNAGGATSAVVNVVGSSISQMVDQCIFQGSGPEICVVSTKAAFSQVVIGWRIAMRVGRLNGTLPAAEEQRILGVLASFSDLLERTLNEESGFIRQLAKKTSHIHNWLFMGKDIYYPVALESALKMKEVTYLHAEGLPAGFLKHGTLAMVDEKLYSLFFLPSPEEGELYRSTLAAIEEVKARNGVVVSFATEDNHEAREKMDYCIQLPKLPKELNPLMQLVLAQLFSYYSALHLGLNIDKPRNLAKSVTVG</sequence>
<dbReference type="EMBL" id="MFNF01000043">
    <property type="protein sequence ID" value="OGH00638.1"/>
    <property type="molecule type" value="Genomic_DNA"/>
</dbReference>
<evidence type="ECO:0000256" key="1">
    <source>
        <dbReference type="ARBA" id="ARBA00001031"/>
    </source>
</evidence>
<keyword evidence="4 10" id="KW-0032">Aminotransferase</keyword>
<evidence type="ECO:0000256" key="3">
    <source>
        <dbReference type="ARBA" id="ARBA00016090"/>
    </source>
</evidence>
<dbReference type="CDD" id="cd05008">
    <property type="entry name" value="SIS_GlmS_GlmD_1"/>
    <property type="match status" value="1"/>
</dbReference>
<dbReference type="EC" id="2.6.1.16" evidence="2"/>
<gene>
    <name evidence="10" type="ORF">A2557_03110</name>
</gene>
<dbReference type="Pfam" id="PF01380">
    <property type="entry name" value="SIS"/>
    <property type="match status" value="2"/>
</dbReference>
<dbReference type="PROSITE" id="PS51278">
    <property type="entry name" value="GATASE_TYPE_2"/>
    <property type="match status" value="1"/>
</dbReference>
<keyword evidence="6" id="KW-0677">Repeat</keyword>
<name>A0A1F6GRG2_9PROT</name>
<dbReference type="AlphaFoldDB" id="A0A1F6GRG2"/>
<dbReference type="InterPro" id="IPR017932">
    <property type="entry name" value="GATase_2_dom"/>
</dbReference>
<evidence type="ECO:0000259" key="9">
    <source>
        <dbReference type="PROSITE" id="PS51464"/>
    </source>
</evidence>
<dbReference type="InterPro" id="IPR029055">
    <property type="entry name" value="Ntn_hydrolases_N"/>
</dbReference>
<keyword evidence="5 10" id="KW-0808">Transferase</keyword>
<feature type="domain" description="SIS" evidence="9">
    <location>
        <begin position="280"/>
        <end position="418"/>
    </location>
</feature>
<protein>
    <recommendedName>
        <fullName evidence="3">Glutamine--fructose-6-phosphate aminotransferase [isomerizing]</fullName>
        <ecNumber evidence="2">2.6.1.16</ecNumber>
    </recommendedName>
</protein>
<keyword evidence="7" id="KW-0315">Glutamine amidotransferase</keyword>
<evidence type="ECO:0000259" key="8">
    <source>
        <dbReference type="PROSITE" id="PS51278"/>
    </source>
</evidence>
<dbReference type="SUPFAM" id="SSF53697">
    <property type="entry name" value="SIS domain"/>
    <property type="match status" value="1"/>
</dbReference>
<evidence type="ECO:0000313" key="10">
    <source>
        <dbReference type="EMBL" id="OGH00638.1"/>
    </source>
</evidence>
<dbReference type="Gene3D" id="3.40.50.10490">
    <property type="entry name" value="Glucose-6-phosphate isomerase like protein, domain 1"/>
    <property type="match status" value="2"/>
</dbReference>
<dbReference type="InterPro" id="IPR046348">
    <property type="entry name" value="SIS_dom_sf"/>
</dbReference>
<dbReference type="GO" id="GO:0006002">
    <property type="term" value="P:fructose 6-phosphate metabolic process"/>
    <property type="evidence" value="ECO:0007669"/>
    <property type="project" value="TreeGrafter"/>
</dbReference>
<dbReference type="Proteomes" id="UP000177583">
    <property type="component" value="Unassembled WGS sequence"/>
</dbReference>
<accession>A0A1F6GRG2</accession>
<dbReference type="Pfam" id="PF13522">
    <property type="entry name" value="GATase_6"/>
    <property type="match status" value="1"/>
</dbReference>
<dbReference type="SUPFAM" id="SSF56235">
    <property type="entry name" value="N-terminal nucleophile aminohydrolases (Ntn hydrolases)"/>
    <property type="match status" value="1"/>
</dbReference>
<dbReference type="GO" id="GO:0097367">
    <property type="term" value="F:carbohydrate derivative binding"/>
    <property type="evidence" value="ECO:0007669"/>
    <property type="project" value="InterPro"/>
</dbReference>
<dbReference type="CDD" id="cd00714">
    <property type="entry name" value="GFAT"/>
    <property type="match status" value="1"/>
</dbReference>
<feature type="domain" description="SIS" evidence="9">
    <location>
        <begin position="452"/>
        <end position="596"/>
    </location>
</feature>
<evidence type="ECO:0000256" key="6">
    <source>
        <dbReference type="ARBA" id="ARBA00022737"/>
    </source>
</evidence>
<feature type="domain" description="Glutamine amidotransferase type-2" evidence="8">
    <location>
        <begin position="2"/>
        <end position="219"/>
    </location>
</feature>
<dbReference type="InterPro" id="IPR001347">
    <property type="entry name" value="SIS_dom"/>
</dbReference>
<dbReference type="PROSITE" id="PS51464">
    <property type="entry name" value="SIS"/>
    <property type="match status" value="2"/>
</dbReference>
<evidence type="ECO:0000256" key="4">
    <source>
        <dbReference type="ARBA" id="ARBA00022576"/>
    </source>
</evidence>
<proteinExistence type="predicted"/>
<evidence type="ECO:0000256" key="7">
    <source>
        <dbReference type="ARBA" id="ARBA00022962"/>
    </source>
</evidence>
<dbReference type="InterPro" id="IPR005855">
    <property type="entry name" value="GFAT"/>
</dbReference>
<dbReference type="NCBIfam" id="NF001484">
    <property type="entry name" value="PRK00331.1"/>
    <property type="match status" value="1"/>
</dbReference>
<dbReference type="PANTHER" id="PTHR10937:SF0">
    <property type="entry name" value="GLUTAMINE--FRUCTOSE-6-PHOSPHATE TRANSAMINASE (ISOMERIZING)"/>
    <property type="match status" value="1"/>
</dbReference>
<evidence type="ECO:0000313" key="11">
    <source>
        <dbReference type="Proteomes" id="UP000177583"/>
    </source>
</evidence>
<dbReference type="GO" id="GO:0006047">
    <property type="term" value="P:UDP-N-acetylglucosamine metabolic process"/>
    <property type="evidence" value="ECO:0007669"/>
    <property type="project" value="TreeGrafter"/>
</dbReference>
<dbReference type="PANTHER" id="PTHR10937">
    <property type="entry name" value="GLUCOSAMINE--FRUCTOSE-6-PHOSPHATE AMINOTRANSFERASE, ISOMERIZING"/>
    <property type="match status" value="1"/>
</dbReference>
<dbReference type="GO" id="GO:0006487">
    <property type="term" value="P:protein N-linked glycosylation"/>
    <property type="evidence" value="ECO:0007669"/>
    <property type="project" value="TreeGrafter"/>
</dbReference>
<dbReference type="InterPro" id="IPR035466">
    <property type="entry name" value="GlmS/AgaS_SIS"/>
</dbReference>
<dbReference type="GO" id="GO:0004360">
    <property type="term" value="F:glutamine-fructose-6-phosphate transaminase (isomerizing) activity"/>
    <property type="evidence" value="ECO:0007669"/>
    <property type="project" value="UniProtKB-EC"/>
</dbReference>